<dbReference type="GO" id="GO:0005774">
    <property type="term" value="C:vacuolar membrane"/>
    <property type="evidence" value="ECO:0007669"/>
    <property type="project" value="TreeGrafter"/>
</dbReference>
<dbReference type="EMBL" id="JQFK01000029">
    <property type="protein sequence ID" value="KGK37784.1"/>
    <property type="molecule type" value="Genomic_DNA"/>
</dbReference>
<feature type="region of interest" description="Disordered" evidence="2">
    <location>
        <begin position="539"/>
        <end position="571"/>
    </location>
</feature>
<accession>A0A099P0G1</accession>
<feature type="region of interest" description="Disordered" evidence="2">
    <location>
        <begin position="679"/>
        <end position="711"/>
    </location>
</feature>
<comment type="caution">
    <text evidence="3">The sequence shown here is derived from an EMBL/GenBank/DDBJ whole genome shotgun (WGS) entry which is preliminary data.</text>
</comment>
<comment type="similarity">
    <text evidence="1">Belongs to the NPR2 family.</text>
</comment>
<organism evidence="3 4">
    <name type="scientific">Pichia kudriavzevii</name>
    <name type="common">Yeast</name>
    <name type="synonym">Issatchenkia orientalis</name>
    <dbReference type="NCBI Taxonomy" id="4909"/>
    <lineage>
        <taxon>Eukaryota</taxon>
        <taxon>Fungi</taxon>
        <taxon>Dikarya</taxon>
        <taxon>Ascomycota</taxon>
        <taxon>Saccharomycotina</taxon>
        <taxon>Pichiomycetes</taxon>
        <taxon>Pichiales</taxon>
        <taxon>Pichiaceae</taxon>
        <taxon>Pichia</taxon>
    </lineage>
</organism>
<dbReference type="GO" id="GO:0005096">
    <property type="term" value="F:GTPase activator activity"/>
    <property type="evidence" value="ECO:0007669"/>
    <property type="project" value="TreeGrafter"/>
</dbReference>
<dbReference type="VEuPathDB" id="FungiDB:C5L36_0A05710"/>
<dbReference type="HOGENOM" id="CLU_014995_3_0_1"/>
<evidence type="ECO:0000313" key="4">
    <source>
        <dbReference type="Proteomes" id="UP000029867"/>
    </source>
</evidence>
<sequence>MQPLVNPNGNAKALDIAQRAKQTGVTEMFNSDPQVSVDNFSFYKDYDFIHPDTTEIHKNAFATLVRECVHFEVETYASMLTFGFDLGHVYPTMVVSYMTNSCRAILKDKFNVEDNAIIESFAKRLVQEVYKFIQPKLDLPDMNWNSLSMETADGFSPIIAIFYSVFHPTEGTKVIHQVPSGVIVPPSHDDNLINNNLPDSSAFSEPLFDFDTIKNYVIPKPSLCNKLITLKIDKYRISGFPVNIYAPHYARNSFGFNLCFVFSYDSDTTPYEGNIKRIGKMFRALEEQSQLLSKCLKDSHVYYQQSNSSSNLQHLNQIGKFNMNNKYLKVVDDWDDASQQIVLEKVMPGLDSNSQLQLKSIESLIQQIYQDLNNYSECMIPIDASNSVDLKLFPISPPPPHIHSYDVPIAILKLDSLIDSLWDPTMLKIVPFINGINSVYKISVLSNADLNLTKECIRHLLHYNAITILDIFQFSNHYMVTSSIGNFLRDPNMAKSCQDYVMSINGSFGGLPLETKGLHRNSASYVSINSKSENANTISASFSSTKQPRKPQLQTMDSVSSNPFNQKKQQPSVISLPSKATLFQLYNSLNSHVSVKQWYKDNAVSLEYIDVRKFITFGVRAGIIARVHSYPVSGKLSSLNVSDAIDLERREYNKNEFNASALPILSKSKADLLKPGLKNIDPTSEFTDCESETSTDDDEQDQEEGDVGRLDSDHDQFEDVLAEKRRRKEIKQEKTLLRLIRHNQHLDSICTTMELPNTEVFKILDRIGDIEIIDR</sequence>
<gene>
    <name evidence="3" type="ORF">JL09_g3055</name>
</gene>
<dbReference type="PANTHER" id="PTHR12991">
    <property type="entry name" value="NITROGEN PERMEASE REGULATOR 2/TUMOR SUPPRESSOR CANDIDATE 4"/>
    <property type="match status" value="1"/>
</dbReference>
<evidence type="ECO:0000313" key="3">
    <source>
        <dbReference type="EMBL" id="KGK37784.1"/>
    </source>
</evidence>
<dbReference type="InterPro" id="IPR009348">
    <property type="entry name" value="NPR2-like"/>
</dbReference>
<dbReference type="GO" id="GO:1904262">
    <property type="term" value="P:negative regulation of TORC1 signaling"/>
    <property type="evidence" value="ECO:0007669"/>
    <property type="project" value="TreeGrafter"/>
</dbReference>
<dbReference type="eggNOG" id="KOG3789">
    <property type="taxonomic scope" value="Eukaryota"/>
</dbReference>
<dbReference type="GO" id="GO:1990130">
    <property type="term" value="C:GATOR1 complex"/>
    <property type="evidence" value="ECO:0007669"/>
    <property type="project" value="TreeGrafter"/>
</dbReference>
<dbReference type="GO" id="GO:0010508">
    <property type="term" value="P:positive regulation of autophagy"/>
    <property type="evidence" value="ECO:0007669"/>
    <property type="project" value="TreeGrafter"/>
</dbReference>
<protein>
    <recommendedName>
        <fullName evidence="5">Nitrogen permease regulator 2</fullName>
    </recommendedName>
</protein>
<dbReference type="Proteomes" id="UP000029867">
    <property type="component" value="Unassembled WGS sequence"/>
</dbReference>
<evidence type="ECO:0000256" key="2">
    <source>
        <dbReference type="SAM" id="MobiDB-lite"/>
    </source>
</evidence>
<dbReference type="AlphaFoldDB" id="A0A099P0G1"/>
<proteinExistence type="inferred from homology"/>
<dbReference type="VEuPathDB" id="FungiDB:C5L36_0A05700"/>
<feature type="compositionally biased region" description="Acidic residues" evidence="2">
    <location>
        <begin position="687"/>
        <end position="705"/>
    </location>
</feature>
<evidence type="ECO:0008006" key="5">
    <source>
        <dbReference type="Google" id="ProtNLM"/>
    </source>
</evidence>
<reference evidence="4" key="1">
    <citation type="journal article" date="2014" name="Microb. Cell Fact.">
        <title>Exploiting Issatchenkia orientalis SD108 for succinic acid production.</title>
        <authorList>
            <person name="Xiao H."/>
            <person name="Shao Z."/>
            <person name="Jiang Y."/>
            <person name="Dole S."/>
            <person name="Zhao H."/>
        </authorList>
    </citation>
    <scope>NUCLEOTIDE SEQUENCE [LARGE SCALE GENOMIC DNA]</scope>
    <source>
        <strain evidence="4">SD108</strain>
    </source>
</reference>
<evidence type="ECO:0000256" key="1">
    <source>
        <dbReference type="ARBA" id="ARBA00008433"/>
    </source>
</evidence>
<dbReference type="Pfam" id="PF06218">
    <property type="entry name" value="NPR2"/>
    <property type="match status" value="1"/>
</dbReference>
<dbReference type="PANTHER" id="PTHR12991:SF10">
    <property type="entry name" value="GATOR COMPLEX PROTEIN NPRL2"/>
    <property type="match status" value="1"/>
</dbReference>
<name>A0A099P0G1_PICKU</name>